<protein>
    <submittedName>
        <fullName evidence="8 10">MFS multidrug transporter</fullName>
    </submittedName>
</protein>
<feature type="transmembrane region" description="Helical" evidence="6">
    <location>
        <begin position="95"/>
        <end position="115"/>
    </location>
</feature>
<dbReference type="CDD" id="cd17323">
    <property type="entry name" value="MFS_Tpo1_MDR_like"/>
    <property type="match status" value="1"/>
</dbReference>
<evidence type="ECO:0000259" key="7">
    <source>
        <dbReference type="PROSITE" id="PS50850"/>
    </source>
</evidence>
<dbReference type="GO" id="GO:0022857">
    <property type="term" value="F:transmembrane transporter activity"/>
    <property type="evidence" value="ECO:0007669"/>
    <property type="project" value="InterPro"/>
</dbReference>
<feature type="transmembrane region" description="Helical" evidence="6">
    <location>
        <begin position="403"/>
        <end position="429"/>
    </location>
</feature>
<feature type="transmembrane region" description="Helical" evidence="6">
    <location>
        <begin position="293"/>
        <end position="319"/>
    </location>
</feature>
<dbReference type="PANTHER" id="PTHR23502:SF47">
    <property type="entry name" value="MAJOR FACILITATOR SUPERFAMILY (MFS) PROFILE DOMAIN-CONTAINING PROTEIN-RELATED"/>
    <property type="match status" value="1"/>
</dbReference>
<name>A0A6A6YZN9_9PEZI</name>
<dbReference type="InterPro" id="IPR036259">
    <property type="entry name" value="MFS_trans_sf"/>
</dbReference>
<dbReference type="Pfam" id="PF07690">
    <property type="entry name" value="MFS_1"/>
    <property type="match status" value="1"/>
</dbReference>
<accession>A0A6A6YZN9</accession>
<evidence type="ECO:0000256" key="5">
    <source>
        <dbReference type="SAM" id="MobiDB-lite"/>
    </source>
</evidence>
<evidence type="ECO:0000313" key="9">
    <source>
        <dbReference type="Proteomes" id="UP000504636"/>
    </source>
</evidence>
<keyword evidence="4 6" id="KW-0472">Membrane</keyword>
<sequence>MDIDRSDEVEKYDDVEAGTPSDDYEKGAQPQSGTSPPSVTISEAILYDDPFAFPVWKKWMITVLLANLTLTATFNSSVFSSSISVTAIEFHTNETITLLGVSLYVIGFALGPLLWGPLSEVLGRKPPLFTGYLLFSIMQIPTALANNLPAILVCRWLAGCFSAAPIVIVSATYADFWGPTERGTATAVYGASAFAGPTLGPIIGSFITESSLGWRWTAWITLIMAGLFGIPAFLLVPETYAPVLKEKAARKLHKSHVEAGTRELGTELKKNPFDDFIRKFLSKPMKMLVTEPMLLVMTIYISIVYATMYLTFFAIPYTFVAIRGWSRSISSLPFLSLLIGILTGCLVLSIYSKKYYLPRFLARKSVLPEDRLPPIMLGSIFLPAGLFWLAWTSDKDVSWVPQVISLFFVGAGIQLIFSNGIVFVIDIYLSSSASALAANTCIRSAVAAGLPLAAPRMYKTLGVKWATTLIGFLCLACMPAPFLFYRFGERLRRRSRFAPTK</sequence>
<feature type="region of interest" description="Disordered" evidence="5">
    <location>
        <begin position="1"/>
        <end position="38"/>
    </location>
</feature>
<feature type="transmembrane region" description="Helical" evidence="6">
    <location>
        <begin position="59"/>
        <end position="83"/>
    </location>
</feature>
<dbReference type="PANTHER" id="PTHR23502">
    <property type="entry name" value="MAJOR FACILITATOR SUPERFAMILY"/>
    <property type="match status" value="1"/>
</dbReference>
<evidence type="ECO:0000313" key="8">
    <source>
        <dbReference type="EMBL" id="KAF2813913.1"/>
    </source>
</evidence>
<reference evidence="8 10" key="1">
    <citation type="journal article" date="2020" name="Stud. Mycol.">
        <title>101 Dothideomycetes genomes: a test case for predicting lifestyles and emergence of pathogens.</title>
        <authorList>
            <person name="Haridas S."/>
            <person name="Albert R."/>
            <person name="Binder M."/>
            <person name="Bloem J."/>
            <person name="Labutti K."/>
            <person name="Salamov A."/>
            <person name="Andreopoulos B."/>
            <person name="Baker S."/>
            <person name="Barry K."/>
            <person name="Bills G."/>
            <person name="Bluhm B."/>
            <person name="Cannon C."/>
            <person name="Castanera R."/>
            <person name="Culley D."/>
            <person name="Daum C."/>
            <person name="Ezra D."/>
            <person name="Gonzalez J."/>
            <person name="Henrissat B."/>
            <person name="Kuo A."/>
            <person name="Liang C."/>
            <person name="Lipzen A."/>
            <person name="Lutzoni F."/>
            <person name="Magnuson J."/>
            <person name="Mondo S."/>
            <person name="Nolan M."/>
            <person name="Ohm R."/>
            <person name="Pangilinan J."/>
            <person name="Park H.-J."/>
            <person name="Ramirez L."/>
            <person name="Alfaro M."/>
            <person name="Sun H."/>
            <person name="Tritt A."/>
            <person name="Yoshinaga Y."/>
            <person name="Zwiers L.-H."/>
            <person name="Turgeon B."/>
            <person name="Goodwin S."/>
            <person name="Spatafora J."/>
            <person name="Crous P."/>
            <person name="Grigoriev I."/>
        </authorList>
    </citation>
    <scope>NUCLEOTIDE SEQUENCE</scope>
    <source>
        <strain evidence="8 10">CBS 304.34</strain>
    </source>
</reference>
<feature type="transmembrane region" description="Helical" evidence="6">
    <location>
        <begin position="331"/>
        <end position="351"/>
    </location>
</feature>
<reference evidence="10" key="2">
    <citation type="submission" date="2020-04" db="EMBL/GenBank/DDBJ databases">
        <authorList>
            <consortium name="NCBI Genome Project"/>
        </authorList>
    </citation>
    <scope>NUCLEOTIDE SEQUENCE</scope>
    <source>
        <strain evidence="10">CBS 304.34</strain>
    </source>
</reference>
<keyword evidence="9" id="KW-1185">Reference proteome</keyword>
<feature type="transmembrane region" description="Helical" evidence="6">
    <location>
        <begin position="466"/>
        <end position="487"/>
    </location>
</feature>
<gene>
    <name evidence="8 10" type="ORF">BDZ99DRAFT_380823</name>
</gene>
<organism evidence="8">
    <name type="scientific">Mytilinidion resinicola</name>
    <dbReference type="NCBI Taxonomy" id="574789"/>
    <lineage>
        <taxon>Eukaryota</taxon>
        <taxon>Fungi</taxon>
        <taxon>Dikarya</taxon>
        <taxon>Ascomycota</taxon>
        <taxon>Pezizomycotina</taxon>
        <taxon>Dothideomycetes</taxon>
        <taxon>Pleosporomycetidae</taxon>
        <taxon>Mytilinidiales</taxon>
        <taxon>Mytilinidiaceae</taxon>
        <taxon>Mytilinidion</taxon>
    </lineage>
</organism>
<evidence type="ECO:0000256" key="3">
    <source>
        <dbReference type="ARBA" id="ARBA00022989"/>
    </source>
</evidence>
<dbReference type="InterPro" id="IPR020846">
    <property type="entry name" value="MFS_dom"/>
</dbReference>
<evidence type="ECO:0000256" key="1">
    <source>
        <dbReference type="ARBA" id="ARBA00004141"/>
    </source>
</evidence>
<comment type="subcellular location">
    <subcellularLocation>
        <location evidence="1">Membrane</location>
        <topology evidence="1">Multi-pass membrane protein</topology>
    </subcellularLocation>
</comment>
<dbReference type="GO" id="GO:0005886">
    <property type="term" value="C:plasma membrane"/>
    <property type="evidence" value="ECO:0007669"/>
    <property type="project" value="TreeGrafter"/>
</dbReference>
<keyword evidence="2 6" id="KW-0812">Transmembrane</keyword>
<keyword evidence="3 6" id="KW-1133">Transmembrane helix</keyword>
<dbReference type="OrthoDB" id="446368at2759"/>
<dbReference type="FunFam" id="1.20.1250.20:FF:000011">
    <property type="entry name" value="MFS multidrug transporter, putative"/>
    <property type="match status" value="1"/>
</dbReference>
<dbReference type="Proteomes" id="UP000504636">
    <property type="component" value="Unplaced"/>
</dbReference>
<dbReference type="PROSITE" id="PS50850">
    <property type="entry name" value="MFS"/>
    <property type="match status" value="1"/>
</dbReference>
<dbReference type="SUPFAM" id="SSF103473">
    <property type="entry name" value="MFS general substrate transporter"/>
    <property type="match status" value="1"/>
</dbReference>
<feature type="domain" description="Major facilitator superfamily (MFS) profile" evidence="7">
    <location>
        <begin position="61"/>
        <end position="491"/>
    </location>
</feature>
<dbReference type="AlphaFoldDB" id="A0A6A6YZN9"/>
<reference evidence="10" key="3">
    <citation type="submission" date="2025-04" db="UniProtKB">
        <authorList>
            <consortium name="RefSeq"/>
        </authorList>
    </citation>
    <scope>IDENTIFICATION</scope>
    <source>
        <strain evidence="10">CBS 304.34</strain>
    </source>
</reference>
<feature type="compositionally biased region" description="Basic and acidic residues" evidence="5">
    <location>
        <begin position="1"/>
        <end position="14"/>
    </location>
</feature>
<feature type="compositionally biased region" description="Polar residues" evidence="5">
    <location>
        <begin position="29"/>
        <end position="38"/>
    </location>
</feature>
<evidence type="ECO:0000256" key="2">
    <source>
        <dbReference type="ARBA" id="ARBA00022692"/>
    </source>
</evidence>
<dbReference type="GeneID" id="54456099"/>
<feature type="transmembrane region" description="Helical" evidence="6">
    <location>
        <begin position="127"/>
        <end position="145"/>
    </location>
</feature>
<dbReference type="InterPro" id="IPR011701">
    <property type="entry name" value="MFS"/>
</dbReference>
<evidence type="ECO:0000256" key="6">
    <source>
        <dbReference type="SAM" id="Phobius"/>
    </source>
</evidence>
<evidence type="ECO:0000256" key="4">
    <source>
        <dbReference type="ARBA" id="ARBA00023136"/>
    </source>
</evidence>
<feature type="transmembrane region" description="Helical" evidence="6">
    <location>
        <begin position="216"/>
        <end position="236"/>
    </location>
</feature>
<evidence type="ECO:0000313" key="10">
    <source>
        <dbReference type="RefSeq" id="XP_033580877.1"/>
    </source>
</evidence>
<dbReference type="RefSeq" id="XP_033580877.1">
    <property type="nucleotide sequence ID" value="XM_033715206.1"/>
</dbReference>
<dbReference type="EMBL" id="MU003695">
    <property type="protein sequence ID" value="KAF2813913.1"/>
    <property type="molecule type" value="Genomic_DNA"/>
</dbReference>
<feature type="transmembrane region" description="Helical" evidence="6">
    <location>
        <begin position="152"/>
        <end position="174"/>
    </location>
</feature>
<feature type="transmembrane region" description="Helical" evidence="6">
    <location>
        <begin position="372"/>
        <end position="391"/>
    </location>
</feature>
<proteinExistence type="predicted"/>
<dbReference type="Gene3D" id="1.20.1250.20">
    <property type="entry name" value="MFS general substrate transporter like domains"/>
    <property type="match status" value="1"/>
</dbReference>